<evidence type="ECO:0000313" key="3">
    <source>
        <dbReference type="EMBL" id="RMR12073.1"/>
    </source>
</evidence>
<dbReference type="GO" id="GO:0005886">
    <property type="term" value="C:plasma membrane"/>
    <property type="evidence" value="ECO:0007669"/>
    <property type="project" value="InterPro"/>
</dbReference>
<dbReference type="PANTHER" id="PTHR43208:SF1">
    <property type="entry name" value="ABC TRANSPORTER SUBSTRATE-BINDING PROTEIN"/>
    <property type="match status" value="1"/>
</dbReference>
<keyword evidence="1" id="KW-0732">Signal</keyword>
<evidence type="ECO:0000259" key="2">
    <source>
        <dbReference type="Pfam" id="PF02608"/>
    </source>
</evidence>
<name>A0A3M4SAP0_9PSED</name>
<dbReference type="Proteomes" id="UP000276615">
    <property type="component" value="Unassembled WGS sequence"/>
</dbReference>
<dbReference type="EMBL" id="RBRQ01000106">
    <property type="protein sequence ID" value="RMR12073.1"/>
    <property type="molecule type" value="Genomic_DNA"/>
</dbReference>
<dbReference type="PANTHER" id="PTHR43208">
    <property type="entry name" value="ABC TRANSPORTER SUBSTRATE-BINDING PROTEIN"/>
    <property type="match status" value="1"/>
</dbReference>
<protein>
    <submittedName>
        <fullName evidence="3">Bmp protein</fullName>
    </submittedName>
</protein>
<gene>
    <name evidence="3" type="ORF">ALP92_03571</name>
</gene>
<sequence>MSNVDRRSFIKLAGIIGLSAALPFGRAYSADAPLVVGFIYVGARDDFGYNQAHAQAAAIIKTLPNVKVIEEENVPETVAVQKTMEAMIRQDGATLIFPTSFGYFEPHVVKVAKKYPDVRFAHCGGLWQKGKDPMNAGSFFGYIDEAQYLNGVVAGHMSKSKKLGFVAAKPVPQVLRNLNAFAMGARSVDPSIVTTVIFTGDWSLPVKEAEAANGLIDQGCDVLTCHVDGPKVIVETAEKRGVMTCGYHASQAALAPKGYLTGAEWNWETPYRAHVAAAQSGAPMINFLRGGLKEGFVKTSAYGPAVTAAAKQRADAIKAQMLAGQFVIFKGPLKNNKGAVVIADGVAQTQTDIALESMNYLVEGVLGQI</sequence>
<feature type="domain" description="ABC transporter substrate-binding protein PnrA-like" evidence="2">
    <location>
        <begin position="35"/>
        <end position="300"/>
    </location>
</feature>
<evidence type="ECO:0000313" key="4">
    <source>
        <dbReference type="Proteomes" id="UP000276615"/>
    </source>
</evidence>
<dbReference type="Gene3D" id="3.40.50.2300">
    <property type="match status" value="2"/>
</dbReference>
<dbReference type="InterPro" id="IPR003760">
    <property type="entry name" value="PnrA-like"/>
</dbReference>
<reference evidence="3 4" key="1">
    <citation type="submission" date="2018-08" db="EMBL/GenBank/DDBJ databases">
        <title>Recombination of ecologically and evolutionarily significant loci maintains genetic cohesion in the Pseudomonas syringae species complex.</title>
        <authorList>
            <person name="Dillon M."/>
            <person name="Thakur S."/>
            <person name="Almeida R.N.D."/>
            <person name="Weir B.S."/>
            <person name="Guttman D.S."/>
        </authorList>
    </citation>
    <scope>NUCLEOTIDE SEQUENCE [LARGE SCALE GENOMIC DNA]</scope>
    <source>
        <strain evidence="3 4">ICMP 8670</strain>
    </source>
</reference>
<dbReference type="Pfam" id="PF02608">
    <property type="entry name" value="Bmp"/>
    <property type="match status" value="1"/>
</dbReference>
<dbReference type="PROSITE" id="PS51318">
    <property type="entry name" value="TAT"/>
    <property type="match status" value="1"/>
</dbReference>
<dbReference type="RefSeq" id="WP_122283060.1">
    <property type="nucleotide sequence ID" value="NZ_RBRQ01000106.1"/>
</dbReference>
<evidence type="ECO:0000256" key="1">
    <source>
        <dbReference type="ARBA" id="ARBA00022729"/>
    </source>
</evidence>
<dbReference type="CDD" id="cd19963">
    <property type="entry name" value="PBP1_BMP-like"/>
    <property type="match status" value="1"/>
</dbReference>
<organism evidence="3 4">
    <name type="scientific">Pseudomonas syringae pv. primulae</name>
    <dbReference type="NCBI Taxonomy" id="251707"/>
    <lineage>
        <taxon>Bacteria</taxon>
        <taxon>Pseudomonadati</taxon>
        <taxon>Pseudomonadota</taxon>
        <taxon>Gammaproteobacteria</taxon>
        <taxon>Pseudomonadales</taxon>
        <taxon>Pseudomonadaceae</taxon>
        <taxon>Pseudomonas</taxon>
    </lineage>
</organism>
<comment type="caution">
    <text evidence="3">The sequence shown here is derived from an EMBL/GenBank/DDBJ whole genome shotgun (WGS) entry which is preliminary data.</text>
</comment>
<proteinExistence type="predicted"/>
<dbReference type="AlphaFoldDB" id="A0A3M4SAP0"/>
<dbReference type="InterPro" id="IPR006311">
    <property type="entry name" value="TAT_signal"/>
</dbReference>
<dbReference type="InterPro" id="IPR052910">
    <property type="entry name" value="ABC-Purine-Binding"/>
</dbReference>
<accession>A0A3M4SAP0</accession>